<dbReference type="Pfam" id="PF01133">
    <property type="entry name" value="ER"/>
    <property type="match status" value="1"/>
</dbReference>
<comment type="caution">
    <text evidence="2">The sequence shown here is derived from an EMBL/GenBank/DDBJ whole genome shotgun (WGS) entry which is preliminary data.</text>
</comment>
<dbReference type="InterPro" id="IPR000781">
    <property type="entry name" value="ERH"/>
</dbReference>
<dbReference type="OrthoDB" id="7887808at2759"/>
<dbReference type="PANTHER" id="PTHR12373">
    <property type="entry name" value="ENHANCER OF RUDIMENTARY ERH"/>
    <property type="match status" value="1"/>
</dbReference>
<dbReference type="InterPro" id="IPR035912">
    <property type="entry name" value="EHR_sf"/>
</dbReference>
<dbReference type="SUPFAM" id="SSF143875">
    <property type="entry name" value="ERH-like"/>
    <property type="match status" value="1"/>
</dbReference>
<reference evidence="2" key="1">
    <citation type="submission" date="2014-03" db="EMBL/GenBank/DDBJ databases">
        <authorList>
            <person name="Sibley D."/>
            <person name="Venepally P."/>
            <person name="Karamycheva S."/>
            <person name="Hadjithomas M."/>
            <person name="Khan A."/>
            <person name="Brunk B."/>
            <person name="Roos D."/>
            <person name="Caler E."/>
            <person name="Lorenzi H."/>
        </authorList>
    </citation>
    <scope>NUCLEOTIDE SEQUENCE [LARGE SCALE GENOMIC DNA]</scope>
    <source>
        <strain evidence="2">P89</strain>
    </source>
</reference>
<dbReference type="EMBL" id="AEYI02002367">
    <property type="protein sequence ID" value="KFG28494.1"/>
    <property type="molecule type" value="Genomic_DNA"/>
</dbReference>
<dbReference type="Gene3D" id="3.30.2260.10">
    <property type="entry name" value="Enhancer of rudimentary"/>
    <property type="match status" value="1"/>
</dbReference>
<evidence type="ECO:0000256" key="1">
    <source>
        <dbReference type="ARBA" id="ARBA00007491"/>
    </source>
</evidence>
<name>A0A086J8M6_TOXGO</name>
<gene>
    <name evidence="2" type="ORF">TGP89_280750</name>
</gene>
<dbReference type="PANTHER" id="PTHR12373:SF0">
    <property type="entry name" value="ENHANCER OF RUDIMENTARY HOMOLOG"/>
    <property type="match status" value="1"/>
</dbReference>
<dbReference type="AlphaFoldDB" id="A0A086J8M6"/>
<protein>
    <submittedName>
        <fullName evidence="2">Putative rudimentary enhancer</fullName>
    </submittedName>
</protein>
<proteinExistence type="inferred from homology"/>
<comment type="similarity">
    <text evidence="1">Belongs to the E(R) family.</text>
</comment>
<organism evidence="2">
    <name type="scientific">Toxoplasma gondii p89</name>
    <dbReference type="NCBI Taxonomy" id="943119"/>
    <lineage>
        <taxon>Eukaryota</taxon>
        <taxon>Sar</taxon>
        <taxon>Alveolata</taxon>
        <taxon>Apicomplexa</taxon>
        <taxon>Conoidasida</taxon>
        <taxon>Coccidia</taxon>
        <taxon>Eucoccidiorida</taxon>
        <taxon>Eimeriorina</taxon>
        <taxon>Sarcocystidae</taxon>
        <taxon>Toxoplasma</taxon>
    </lineage>
</organism>
<sequence>MLAVLAELRTPCACPPSARKLLPSPSPVSSSSFSAPFPLCGNMSHTILLVQFSDRKDSRTYVDYESVPLALDGVCQLYEQALKATNPQLKNITYDVNDLFSYIDSLRDMCALVQDRQSNCYVPHDKQWIKDQAFKHLKKQAHV</sequence>
<dbReference type="VEuPathDB" id="ToxoDB:TGP89_280750"/>
<evidence type="ECO:0000313" key="2">
    <source>
        <dbReference type="EMBL" id="KFG28494.1"/>
    </source>
</evidence>
<accession>A0A086J8M6</accession>
<dbReference type="Proteomes" id="UP000028828">
    <property type="component" value="Unassembled WGS sequence"/>
</dbReference>